<dbReference type="Gramene" id="mRNA:HanXRQr2_Chr10g0452361">
    <property type="protein sequence ID" value="mRNA:HanXRQr2_Chr10g0452361"/>
    <property type="gene ID" value="HanXRQr2_Chr10g0452361"/>
</dbReference>
<dbReference type="AlphaFoldDB" id="A0A9K3HZ54"/>
<reference evidence="1" key="2">
    <citation type="submission" date="2020-06" db="EMBL/GenBank/DDBJ databases">
        <title>Helianthus annuus Genome sequencing and assembly Release 2.</title>
        <authorList>
            <person name="Gouzy J."/>
            <person name="Langlade N."/>
            <person name="Munos S."/>
        </authorList>
    </citation>
    <scope>NUCLEOTIDE SEQUENCE</scope>
    <source>
        <tissue evidence="1">Leaves</tissue>
    </source>
</reference>
<dbReference type="Proteomes" id="UP000215914">
    <property type="component" value="Unassembled WGS sequence"/>
</dbReference>
<reference evidence="1" key="1">
    <citation type="journal article" date="2017" name="Nature">
        <title>The sunflower genome provides insights into oil metabolism, flowering and Asterid evolution.</title>
        <authorList>
            <person name="Badouin H."/>
            <person name="Gouzy J."/>
            <person name="Grassa C.J."/>
            <person name="Murat F."/>
            <person name="Staton S.E."/>
            <person name="Cottret L."/>
            <person name="Lelandais-Briere C."/>
            <person name="Owens G.L."/>
            <person name="Carrere S."/>
            <person name="Mayjonade B."/>
            <person name="Legrand L."/>
            <person name="Gill N."/>
            <person name="Kane N.C."/>
            <person name="Bowers J.E."/>
            <person name="Hubner S."/>
            <person name="Bellec A."/>
            <person name="Berard A."/>
            <person name="Berges H."/>
            <person name="Blanchet N."/>
            <person name="Boniface M.C."/>
            <person name="Brunel D."/>
            <person name="Catrice O."/>
            <person name="Chaidir N."/>
            <person name="Claudel C."/>
            <person name="Donnadieu C."/>
            <person name="Faraut T."/>
            <person name="Fievet G."/>
            <person name="Helmstetter N."/>
            <person name="King M."/>
            <person name="Knapp S.J."/>
            <person name="Lai Z."/>
            <person name="Le Paslier M.C."/>
            <person name="Lippi Y."/>
            <person name="Lorenzon L."/>
            <person name="Mandel J.R."/>
            <person name="Marage G."/>
            <person name="Marchand G."/>
            <person name="Marquand E."/>
            <person name="Bret-Mestries E."/>
            <person name="Morien E."/>
            <person name="Nambeesan S."/>
            <person name="Nguyen T."/>
            <person name="Pegot-Espagnet P."/>
            <person name="Pouilly N."/>
            <person name="Raftis F."/>
            <person name="Sallet E."/>
            <person name="Schiex T."/>
            <person name="Thomas J."/>
            <person name="Vandecasteele C."/>
            <person name="Vares D."/>
            <person name="Vear F."/>
            <person name="Vautrin S."/>
            <person name="Crespi M."/>
            <person name="Mangin B."/>
            <person name="Burke J.M."/>
            <person name="Salse J."/>
            <person name="Munos S."/>
            <person name="Vincourt P."/>
            <person name="Rieseberg L.H."/>
            <person name="Langlade N.B."/>
        </authorList>
    </citation>
    <scope>NUCLEOTIDE SEQUENCE</scope>
    <source>
        <tissue evidence="1">Leaves</tissue>
    </source>
</reference>
<organism evidence="1 2">
    <name type="scientific">Helianthus annuus</name>
    <name type="common">Common sunflower</name>
    <dbReference type="NCBI Taxonomy" id="4232"/>
    <lineage>
        <taxon>Eukaryota</taxon>
        <taxon>Viridiplantae</taxon>
        <taxon>Streptophyta</taxon>
        <taxon>Embryophyta</taxon>
        <taxon>Tracheophyta</taxon>
        <taxon>Spermatophyta</taxon>
        <taxon>Magnoliopsida</taxon>
        <taxon>eudicotyledons</taxon>
        <taxon>Gunneridae</taxon>
        <taxon>Pentapetalae</taxon>
        <taxon>asterids</taxon>
        <taxon>campanulids</taxon>
        <taxon>Asterales</taxon>
        <taxon>Asteraceae</taxon>
        <taxon>Asteroideae</taxon>
        <taxon>Heliantheae alliance</taxon>
        <taxon>Heliantheae</taxon>
        <taxon>Helianthus</taxon>
    </lineage>
</organism>
<evidence type="ECO:0000313" key="2">
    <source>
        <dbReference type="Proteomes" id="UP000215914"/>
    </source>
</evidence>
<comment type="caution">
    <text evidence="1">The sequence shown here is derived from an EMBL/GenBank/DDBJ whole genome shotgun (WGS) entry which is preliminary data.</text>
</comment>
<protein>
    <submittedName>
        <fullName evidence="1">Uncharacterized protein</fullName>
    </submittedName>
</protein>
<proteinExistence type="predicted"/>
<gene>
    <name evidence="1" type="ORF">HanXRQr2_Chr10g0452361</name>
</gene>
<accession>A0A9K3HZ54</accession>
<keyword evidence="2" id="KW-1185">Reference proteome</keyword>
<sequence length="50" mass="5750">MEYLSFLKLNHSLLEIINGIGSNSKNTKNGFKIYNHKLSVKSNNLNRIRS</sequence>
<dbReference type="EMBL" id="MNCJ02000325">
    <property type="protein sequence ID" value="KAF5787404.1"/>
    <property type="molecule type" value="Genomic_DNA"/>
</dbReference>
<evidence type="ECO:0000313" key="1">
    <source>
        <dbReference type="EMBL" id="KAF5787404.1"/>
    </source>
</evidence>
<name>A0A9K3HZ54_HELAN</name>